<sequence>MKQQLKEKRERQGFSLVIAIAAISLVTQTSVNALTYTSASLHSQANNRASTSSLSALEMFKEAYENRYTWNEQFPGYTAKVDFTQGQEKYQGRIQVKPDLRVVVSGINNEEARQSIENQLQMLVVHRRSVPFEKVHKDSTFKFGNTDKNGAVEIIKANEPGSSFKVYDRQIVQVNRQMGGQSFSVNTLDTKVTPEGYLATRYRTTFHQPQTKQVLAEEVSEDTYKKIGDYYLPVSQVVQHSEGGKQFKAEFNFTNLQLLSSKK</sequence>
<dbReference type="RefSeq" id="WP_127023884.1">
    <property type="nucleotide sequence ID" value="NZ_JAVKZF010000004.1"/>
</dbReference>
<evidence type="ECO:0000313" key="2">
    <source>
        <dbReference type="Proteomes" id="UP000282574"/>
    </source>
</evidence>
<gene>
    <name evidence="1" type="ORF">DSM107010_41290</name>
</gene>
<accession>A0AB37UG56</accession>
<evidence type="ECO:0008006" key="3">
    <source>
        <dbReference type="Google" id="ProtNLM"/>
    </source>
</evidence>
<protein>
    <recommendedName>
        <fullName evidence="3">DUF3386 family protein</fullName>
    </recommendedName>
</protein>
<reference evidence="1 2" key="1">
    <citation type="journal article" date="2019" name="Genome Biol. Evol.">
        <title>Day and night: Metabolic profiles and evolutionary relationships of six axenic non-marine cyanobacteria.</title>
        <authorList>
            <person name="Will S.E."/>
            <person name="Henke P."/>
            <person name="Boedeker C."/>
            <person name="Huang S."/>
            <person name="Brinkmann H."/>
            <person name="Rohde M."/>
            <person name="Jarek M."/>
            <person name="Friedl T."/>
            <person name="Seufert S."/>
            <person name="Schumacher M."/>
            <person name="Overmann J."/>
            <person name="Neumann-Schaal M."/>
            <person name="Petersen J."/>
        </authorList>
    </citation>
    <scope>NUCLEOTIDE SEQUENCE [LARGE SCALE GENOMIC DNA]</scope>
    <source>
        <strain evidence="1 2">SAG 39.79</strain>
    </source>
</reference>
<keyword evidence="2" id="KW-1185">Reference proteome</keyword>
<organism evidence="1 2">
    <name type="scientific">Chroococcidiopsis cubana SAG 39.79</name>
    <dbReference type="NCBI Taxonomy" id="388085"/>
    <lineage>
        <taxon>Bacteria</taxon>
        <taxon>Bacillati</taxon>
        <taxon>Cyanobacteriota</taxon>
        <taxon>Cyanophyceae</taxon>
        <taxon>Chroococcidiopsidales</taxon>
        <taxon>Chroococcidiopsidaceae</taxon>
        <taxon>Chroococcidiopsis</taxon>
    </lineage>
</organism>
<evidence type="ECO:0000313" key="1">
    <source>
        <dbReference type="EMBL" id="RUT10562.1"/>
    </source>
</evidence>
<proteinExistence type="predicted"/>
<comment type="caution">
    <text evidence="1">The sequence shown here is derived from an EMBL/GenBank/DDBJ whole genome shotgun (WGS) entry which is preliminary data.</text>
</comment>
<dbReference type="EMBL" id="RSCK01000040">
    <property type="protein sequence ID" value="RUT10562.1"/>
    <property type="molecule type" value="Genomic_DNA"/>
</dbReference>
<dbReference type="Proteomes" id="UP000282574">
    <property type="component" value="Unassembled WGS sequence"/>
</dbReference>
<dbReference type="InterPro" id="IPR021809">
    <property type="entry name" value="DUF3386"/>
</dbReference>
<dbReference type="AlphaFoldDB" id="A0AB37UG56"/>
<name>A0AB37UG56_9CYAN</name>
<dbReference type="Pfam" id="PF11866">
    <property type="entry name" value="DUF3386"/>
    <property type="match status" value="1"/>
</dbReference>